<dbReference type="InterPro" id="IPR038051">
    <property type="entry name" value="XRCC4-like_N_sf"/>
</dbReference>
<dbReference type="GO" id="GO:0060090">
    <property type="term" value="F:molecular adaptor activity"/>
    <property type="evidence" value="ECO:0007669"/>
    <property type="project" value="TreeGrafter"/>
</dbReference>
<dbReference type="Proteomes" id="UP001230051">
    <property type="component" value="Unassembled WGS sequence"/>
</dbReference>
<comment type="subcellular location">
    <subcellularLocation>
        <location evidence="1">Nucleus</location>
    </subcellularLocation>
</comment>
<dbReference type="InterPro" id="IPR054134">
    <property type="entry name" value="PAXX_N"/>
</dbReference>
<sequence>MESGAGGASTSLSRNEIYGMVVNSGDGDRQYLCCTSGRGGVFNICITNASDVWSTEFTSEKLSEHRRQHGVTSTEEYKTKLRKALQGVSASLLVEGSTATLRLGKDDDPRGLTFHLIKLPDAETRLELQAVLFGMAGRVGVLEQRLEREGAATASPVKSQQRSTAADFEPRMHTTGGGRTSAAVKKRLPGASLINPGSKRKVKATGVAFEDSEEMKQ</sequence>
<evidence type="ECO:0000256" key="2">
    <source>
        <dbReference type="ARBA" id="ARBA00022763"/>
    </source>
</evidence>
<dbReference type="Pfam" id="PF15384">
    <property type="entry name" value="PAXX"/>
    <property type="match status" value="1"/>
</dbReference>
<evidence type="ECO:0000256" key="5">
    <source>
        <dbReference type="SAM" id="MobiDB-lite"/>
    </source>
</evidence>
<gene>
    <name evidence="6" type="primary">PAXX</name>
    <name evidence="6" type="ORF">AOXY_G26952</name>
</gene>
<name>A0AAD8CRM9_ACIOX</name>
<dbReference type="CDD" id="cd22286">
    <property type="entry name" value="HD_PAXX_N"/>
    <property type="match status" value="1"/>
</dbReference>
<dbReference type="AlphaFoldDB" id="A0AAD8CRM9"/>
<dbReference type="EMBL" id="JAGXEW010000030">
    <property type="protein sequence ID" value="KAK1155585.1"/>
    <property type="molecule type" value="Genomic_DNA"/>
</dbReference>
<proteinExistence type="predicted"/>
<keyword evidence="7" id="KW-1185">Reference proteome</keyword>
<protein>
    <submittedName>
        <fullName evidence="6">Protein PAXX-like</fullName>
    </submittedName>
</protein>
<reference evidence="6" key="1">
    <citation type="submission" date="2022-02" db="EMBL/GenBank/DDBJ databases">
        <title>Atlantic sturgeon de novo genome assembly.</title>
        <authorList>
            <person name="Stock M."/>
            <person name="Klopp C."/>
            <person name="Guiguen Y."/>
            <person name="Cabau C."/>
            <person name="Parinello H."/>
            <person name="Santidrian Yebra-Pimentel E."/>
            <person name="Kuhl H."/>
            <person name="Dirks R.P."/>
            <person name="Guessner J."/>
            <person name="Wuertz S."/>
            <person name="Du K."/>
            <person name="Schartl M."/>
        </authorList>
    </citation>
    <scope>NUCLEOTIDE SEQUENCE</scope>
    <source>
        <strain evidence="6">STURGEONOMICS-FGT-2020</strain>
        <tissue evidence="6">Whole blood</tissue>
    </source>
</reference>
<dbReference type="GO" id="GO:0035861">
    <property type="term" value="C:site of double-strand break"/>
    <property type="evidence" value="ECO:0007669"/>
    <property type="project" value="TreeGrafter"/>
</dbReference>
<dbReference type="GO" id="GO:0005634">
    <property type="term" value="C:nucleus"/>
    <property type="evidence" value="ECO:0007669"/>
    <property type="project" value="UniProtKB-SubCell"/>
</dbReference>
<keyword evidence="3" id="KW-0234">DNA repair</keyword>
<evidence type="ECO:0000256" key="1">
    <source>
        <dbReference type="ARBA" id="ARBA00004123"/>
    </source>
</evidence>
<feature type="region of interest" description="Disordered" evidence="5">
    <location>
        <begin position="149"/>
        <end position="217"/>
    </location>
</feature>
<comment type="caution">
    <text evidence="6">The sequence shown here is derived from an EMBL/GenBank/DDBJ whole genome shotgun (WGS) entry which is preliminary data.</text>
</comment>
<evidence type="ECO:0000256" key="3">
    <source>
        <dbReference type="ARBA" id="ARBA00023204"/>
    </source>
</evidence>
<keyword evidence="2" id="KW-0227">DNA damage</keyword>
<evidence type="ECO:0000313" key="7">
    <source>
        <dbReference type="Proteomes" id="UP001230051"/>
    </source>
</evidence>
<evidence type="ECO:0000313" key="6">
    <source>
        <dbReference type="EMBL" id="KAK1155585.1"/>
    </source>
</evidence>
<evidence type="ECO:0000256" key="4">
    <source>
        <dbReference type="ARBA" id="ARBA00023242"/>
    </source>
</evidence>
<accession>A0AAD8CRM9</accession>
<dbReference type="PANTHER" id="PTHR28586">
    <property type="entry name" value="PROTEIN PAXX"/>
    <property type="match status" value="1"/>
</dbReference>
<dbReference type="InterPro" id="IPR027873">
    <property type="entry name" value="PAXX"/>
</dbReference>
<dbReference type="GO" id="GO:0006303">
    <property type="term" value="P:double-strand break repair via nonhomologous end joining"/>
    <property type="evidence" value="ECO:0007669"/>
    <property type="project" value="InterPro"/>
</dbReference>
<dbReference type="GO" id="GO:0070419">
    <property type="term" value="C:nonhomologous end joining complex"/>
    <property type="evidence" value="ECO:0007669"/>
    <property type="project" value="TreeGrafter"/>
</dbReference>
<keyword evidence="4" id="KW-0539">Nucleus</keyword>
<organism evidence="6 7">
    <name type="scientific">Acipenser oxyrinchus oxyrinchus</name>
    <dbReference type="NCBI Taxonomy" id="40147"/>
    <lineage>
        <taxon>Eukaryota</taxon>
        <taxon>Metazoa</taxon>
        <taxon>Chordata</taxon>
        <taxon>Craniata</taxon>
        <taxon>Vertebrata</taxon>
        <taxon>Euteleostomi</taxon>
        <taxon>Actinopterygii</taxon>
        <taxon>Chondrostei</taxon>
        <taxon>Acipenseriformes</taxon>
        <taxon>Acipenseridae</taxon>
        <taxon>Acipenser</taxon>
    </lineage>
</organism>
<dbReference type="PANTHER" id="PTHR28586:SF1">
    <property type="entry name" value="PROTEIN PAXX"/>
    <property type="match status" value="1"/>
</dbReference>
<dbReference type="Gene3D" id="2.170.210.10">
    <property type="entry name" value="DNA double-strand break repair and VJ recombination XRCC4, N-terminal"/>
    <property type="match status" value="1"/>
</dbReference>